<evidence type="ECO:0000259" key="1">
    <source>
        <dbReference type="Pfam" id="PF01979"/>
    </source>
</evidence>
<accession>A0A645AAF9</accession>
<dbReference type="Pfam" id="PF01979">
    <property type="entry name" value="Amidohydro_1"/>
    <property type="match status" value="1"/>
</dbReference>
<proteinExistence type="predicted"/>
<dbReference type="AlphaFoldDB" id="A0A645AAF9"/>
<dbReference type="InterPro" id="IPR032466">
    <property type="entry name" value="Metal_Hydrolase"/>
</dbReference>
<dbReference type="GO" id="GO:0016810">
    <property type="term" value="F:hydrolase activity, acting on carbon-nitrogen (but not peptide) bonds"/>
    <property type="evidence" value="ECO:0007669"/>
    <property type="project" value="InterPro"/>
</dbReference>
<evidence type="ECO:0000313" key="2">
    <source>
        <dbReference type="EMBL" id="MPM49281.1"/>
    </source>
</evidence>
<feature type="domain" description="Amidohydrolase-related" evidence="1">
    <location>
        <begin position="133"/>
        <end position="236"/>
    </location>
</feature>
<dbReference type="InterPro" id="IPR006680">
    <property type="entry name" value="Amidohydro-rel"/>
</dbReference>
<dbReference type="EMBL" id="VSSQ01012457">
    <property type="protein sequence ID" value="MPM49281.1"/>
    <property type="molecule type" value="Genomic_DNA"/>
</dbReference>
<comment type="caution">
    <text evidence="2">The sequence shown here is derived from an EMBL/GenBank/DDBJ whole genome shotgun (WGS) entry which is preliminary data.</text>
</comment>
<protein>
    <recommendedName>
        <fullName evidence="1">Amidohydrolase-related domain-containing protein</fullName>
    </recommendedName>
</protein>
<name>A0A645AAF9_9ZZZZ</name>
<gene>
    <name evidence="2" type="ORF">SDC9_96009</name>
</gene>
<dbReference type="SUPFAM" id="SSF51556">
    <property type="entry name" value="Metallo-dependent hydrolases"/>
    <property type="match status" value="1"/>
</dbReference>
<reference evidence="2" key="1">
    <citation type="submission" date="2019-08" db="EMBL/GenBank/DDBJ databases">
        <authorList>
            <person name="Kucharzyk K."/>
            <person name="Murdoch R.W."/>
            <person name="Higgins S."/>
            <person name="Loffler F."/>
        </authorList>
    </citation>
    <scope>NUCLEOTIDE SEQUENCE</scope>
</reference>
<dbReference type="Gene3D" id="3.20.20.140">
    <property type="entry name" value="Metal-dependent hydrolases"/>
    <property type="match status" value="1"/>
</dbReference>
<dbReference type="SUPFAM" id="SSF51338">
    <property type="entry name" value="Composite domain of metallo-dependent hydrolases"/>
    <property type="match status" value="1"/>
</dbReference>
<sequence length="256" mass="28513">MNITLDHYPYLAGMTSLNVSIPPEYRKDGTTKLSEYLNDPMIVGKIKERMAYPAEDYENYVIACGGFDGVMVSSCPFEHSAEGKTIAEYAKVIGKEPFDAYISILKANKGLGLGIYFHMCEDDLLAIAKYPYTIIGTDALFGAPGENVHPRAFGTFSQGYDLYVNEKKIFTAEEYINRVTGFAAERFDFKHKGIIADGYDADLVLMDLNEFKPSATYKNSNLLTKGVKAVFVNGNLAFDGEKLTDIYAGRPIYRNE</sequence>
<dbReference type="InterPro" id="IPR011059">
    <property type="entry name" value="Metal-dep_hydrolase_composite"/>
</dbReference>
<organism evidence="2">
    <name type="scientific">bioreactor metagenome</name>
    <dbReference type="NCBI Taxonomy" id="1076179"/>
    <lineage>
        <taxon>unclassified sequences</taxon>
        <taxon>metagenomes</taxon>
        <taxon>ecological metagenomes</taxon>
    </lineage>
</organism>